<dbReference type="GO" id="GO:0000160">
    <property type="term" value="P:phosphorelay signal transduction system"/>
    <property type="evidence" value="ECO:0007669"/>
    <property type="project" value="InterPro"/>
</dbReference>
<dbReference type="Gene3D" id="1.10.10.60">
    <property type="entry name" value="Homeodomain-like"/>
    <property type="match status" value="1"/>
</dbReference>
<dbReference type="AlphaFoldDB" id="A0A1I1JQL2"/>
<accession>A0A1I1JQL2</accession>
<dbReference type="PANTHER" id="PTHR32071">
    <property type="entry name" value="TRANSCRIPTIONAL REGULATORY PROTEIN"/>
    <property type="match status" value="1"/>
</dbReference>
<keyword evidence="9" id="KW-1185">Reference proteome</keyword>
<dbReference type="SUPFAM" id="SSF52540">
    <property type="entry name" value="P-loop containing nucleoside triphosphate hydrolases"/>
    <property type="match status" value="1"/>
</dbReference>
<dbReference type="STRING" id="1122252.SAMN05660443_2900"/>
<feature type="modified residue" description="4-aspartylphosphate" evidence="5">
    <location>
        <position position="63"/>
    </location>
</feature>
<dbReference type="Pfam" id="PF00158">
    <property type="entry name" value="Sigma54_activat"/>
    <property type="match status" value="1"/>
</dbReference>
<dbReference type="InterPro" id="IPR027417">
    <property type="entry name" value="P-loop_NTPase"/>
</dbReference>
<dbReference type="PANTHER" id="PTHR32071:SF91">
    <property type="entry name" value="TUNGSTATE-RESPONSIVE TWO COMPONENT SIGMA54-DEPENDENT SIGNAL TRANSDUCTION SYSTEM RESPONSE REGULATOR FIS FAMILY"/>
    <property type="match status" value="1"/>
</dbReference>
<keyword evidence="2" id="KW-0067">ATP-binding</keyword>
<dbReference type="InterPro" id="IPR058031">
    <property type="entry name" value="AAA_lid_NorR"/>
</dbReference>
<dbReference type="GO" id="GO:0006355">
    <property type="term" value="P:regulation of DNA-templated transcription"/>
    <property type="evidence" value="ECO:0007669"/>
    <property type="project" value="InterPro"/>
</dbReference>
<dbReference type="GO" id="GO:0043565">
    <property type="term" value="F:sequence-specific DNA binding"/>
    <property type="evidence" value="ECO:0007669"/>
    <property type="project" value="InterPro"/>
</dbReference>
<evidence type="ECO:0000259" key="6">
    <source>
        <dbReference type="PROSITE" id="PS50045"/>
    </source>
</evidence>
<evidence type="ECO:0000313" key="9">
    <source>
        <dbReference type="Proteomes" id="UP000199058"/>
    </source>
</evidence>
<dbReference type="InterPro" id="IPR025662">
    <property type="entry name" value="Sigma_54_int_dom_ATP-bd_1"/>
</dbReference>
<keyword evidence="5" id="KW-0597">Phosphoprotein</keyword>
<dbReference type="PROSITE" id="PS00675">
    <property type="entry name" value="SIGMA54_INTERACT_1"/>
    <property type="match status" value="1"/>
</dbReference>
<dbReference type="InterPro" id="IPR002197">
    <property type="entry name" value="HTH_Fis"/>
</dbReference>
<dbReference type="GO" id="GO:0005524">
    <property type="term" value="F:ATP binding"/>
    <property type="evidence" value="ECO:0007669"/>
    <property type="project" value="UniProtKB-KW"/>
</dbReference>
<protein>
    <submittedName>
        <fullName evidence="8">Two component, sigma54 specific, transcriptional regulator, Fis family</fullName>
    </submittedName>
</protein>
<evidence type="ECO:0000259" key="7">
    <source>
        <dbReference type="PROSITE" id="PS50110"/>
    </source>
</evidence>
<dbReference type="InterPro" id="IPR009057">
    <property type="entry name" value="Homeodomain-like_sf"/>
</dbReference>
<proteinExistence type="predicted"/>
<dbReference type="SUPFAM" id="SSF52172">
    <property type="entry name" value="CheY-like"/>
    <property type="match status" value="1"/>
</dbReference>
<evidence type="ECO:0000313" key="8">
    <source>
        <dbReference type="EMBL" id="SFC50919.1"/>
    </source>
</evidence>
<dbReference type="Pfam" id="PF00072">
    <property type="entry name" value="Response_reg"/>
    <property type="match status" value="1"/>
</dbReference>
<dbReference type="CDD" id="cd00009">
    <property type="entry name" value="AAA"/>
    <property type="match status" value="1"/>
</dbReference>
<dbReference type="Gene3D" id="3.40.50.2300">
    <property type="match status" value="1"/>
</dbReference>
<dbReference type="PRINTS" id="PR01590">
    <property type="entry name" value="HTHFIS"/>
</dbReference>
<feature type="domain" description="Sigma-54 factor interaction" evidence="6">
    <location>
        <begin position="154"/>
        <end position="382"/>
    </location>
</feature>
<dbReference type="Gene3D" id="3.40.50.300">
    <property type="entry name" value="P-loop containing nucleotide triphosphate hydrolases"/>
    <property type="match status" value="1"/>
</dbReference>
<dbReference type="Proteomes" id="UP000199058">
    <property type="component" value="Unassembled WGS sequence"/>
</dbReference>
<dbReference type="InterPro" id="IPR002078">
    <property type="entry name" value="Sigma_54_int"/>
</dbReference>
<dbReference type="InterPro" id="IPR001789">
    <property type="entry name" value="Sig_transdc_resp-reg_receiver"/>
</dbReference>
<organism evidence="8 9">
    <name type="scientific">Marinospirillum celere</name>
    <dbReference type="NCBI Taxonomy" id="1122252"/>
    <lineage>
        <taxon>Bacteria</taxon>
        <taxon>Pseudomonadati</taxon>
        <taxon>Pseudomonadota</taxon>
        <taxon>Gammaproteobacteria</taxon>
        <taxon>Oceanospirillales</taxon>
        <taxon>Oceanospirillaceae</taxon>
        <taxon>Marinospirillum</taxon>
    </lineage>
</organism>
<dbReference type="InterPro" id="IPR025943">
    <property type="entry name" value="Sigma_54_int_dom_ATP-bd_2"/>
</dbReference>
<dbReference type="FunFam" id="3.40.50.300:FF:000006">
    <property type="entry name" value="DNA-binding transcriptional regulator NtrC"/>
    <property type="match status" value="1"/>
</dbReference>
<dbReference type="OrthoDB" id="9804019at2"/>
<keyword evidence="1" id="KW-0547">Nucleotide-binding</keyword>
<dbReference type="InterPro" id="IPR003593">
    <property type="entry name" value="AAA+_ATPase"/>
</dbReference>
<evidence type="ECO:0000256" key="3">
    <source>
        <dbReference type="ARBA" id="ARBA00023015"/>
    </source>
</evidence>
<feature type="domain" description="Response regulatory" evidence="7">
    <location>
        <begin position="14"/>
        <end position="128"/>
    </location>
</feature>
<dbReference type="SUPFAM" id="SSF46689">
    <property type="entry name" value="Homeodomain-like"/>
    <property type="match status" value="1"/>
</dbReference>
<dbReference type="CDD" id="cd00156">
    <property type="entry name" value="REC"/>
    <property type="match status" value="1"/>
</dbReference>
<reference evidence="8 9" key="1">
    <citation type="submission" date="2016-10" db="EMBL/GenBank/DDBJ databases">
        <authorList>
            <person name="de Groot N.N."/>
        </authorList>
    </citation>
    <scope>NUCLEOTIDE SEQUENCE [LARGE SCALE GENOMIC DNA]</scope>
    <source>
        <strain evidence="8 9">DSM 18438</strain>
    </source>
</reference>
<dbReference type="PROSITE" id="PS00676">
    <property type="entry name" value="SIGMA54_INTERACT_2"/>
    <property type="match status" value="1"/>
</dbReference>
<evidence type="ECO:0000256" key="4">
    <source>
        <dbReference type="ARBA" id="ARBA00023163"/>
    </source>
</evidence>
<dbReference type="RefSeq" id="WP_091965140.1">
    <property type="nucleotide sequence ID" value="NZ_FOLH01000009.1"/>
</dbReference>
<dbReference type="Pfam" id="PF02954">
    <property type="entry name" value="HTH_8"/>
    <property type="match status" value="1"/>
</dbReference>
<name>A0A1I1JQL2_9GAMM</name>
<dbReference type="EMBL" id="FOLH01000009">
    <property type="protein sequence ID" value="SFC50919.1"/>
    <property type="molecule type" value="Genomic_DNA"/>
</dbReference>
<keyword evidence="4" id="KW-0804">Transcription</keyword>
<evidence type="ECO:0000256" key="1">
    <source>
        <dbReference type="ARBA" id="ARBA00022741"/>
    </source>
</evidence>
<dbReference type="Pfam" id="PF25601">
    <property type="entry name" value="AAA_lid_14"/>
    <property type="match status" value="1"/>
</dbReference>
<gene>
    <name evidence="8" type="ORF">SAMN05660443_2900</name>
</gene>
<sequence>MTAMPDLHLCRSASVLVVDDEPGMRQFLEKALGKHFGLVETAGSIDHAEALRQRCHFDLMILDVKLPGRSGIEWHEALKDPNRHSDVIFMTAYAELDTAIQALRVGAADFILKPFRLEQMMNAVMRVLKRRRLSRENFLLKREVRQFLEADNAMVGTSASMQRLENVLQRVAPTPSAVLIEGESGTGKDLVARALHQKSGREGPYVPVNCGAIAPDLLEAELFGHTKGAFTGANRARDGLFSYASGGTLFLDEIGELPLGMQAKLLRALEEKAVRPVGSEQEVKVDVRILAATNRKLDEEVKAGRFREDLYFRLNVLTLTLPPLRERSEDIPQLAHYFSRKLSQELGLEPIPFSHDDLQAMEKHPWTGNIRELKNFIERCILLGRLPLEDLRTQDQQASTGSGGGYPSCWPLEEVERKHILQVLAASENNKSAAARQLGIARKTLDRKLTAWEEQGVISPEASE</sequence>
<dbReference type="PROSITE" id="PS50110">
    <property type="entry name" value="RESPONSE_REGULATORY"/>
    <property type="match status" value="1"/>
</dbReference>
<evidence type="ECO:0000256" key="5">
    <source>
        <dbReference type="PROSITE-ProRule" id="PRU00169"/>
    </source>
</evidence>
<keyword evidence="3" id="KW-0805">Transcription regulation</keyword>
<dbReference type="SMART" id="SM00382">
    <property type="entry name" value="AAA"/>
    <property type="match status" value="1"/>
</dbReference>
<dbReference type="PROSITE" id="PS50045">
    <property type="entry name" value="SIGMA54_INTERACT_4"/>
    <property type="match status" value="1"/>
</dbReference>
<evidence type="ECO:0000256" key="2">
    <source>
        <dbReference type="ARBA" id="ARBA00022840"/>
    </source>
</evidence>
<dbReference type="SMART" id="SM00448">
    <property type="entry name" value="REC"/>
    <property type="match status" value="1"/>
</dbReference>
<dbReference type="InterPro" id="IPR011006">
    <property type="entry name" value="CheY-like_superfamily"/>
</dbReference>
<dbReference type="Gene3D" id="1.10.8.60">
    <property type="match status" value="1"/>
</dbReference>